<dbReference type="InterPro" id="IPR057191">
    <property type="entry name" value="DUF7869"/>
</dbReference>
<organism evidence="2">
    <name type="scientific">Heterosigma akashiwo</name>
    <name type="common">Chromophytic alga</name>
    <name type="synonym">Heterosigma carterae</name>
    <dbReference type="NCBI Taxonomy" id="2829"/>
    <lineage>
        <taxon>Eukaryota</taxon>
        <taxon>Sar</taxon>
        <taxon>Stramenopiles</taxon>
        <taxon>Ochrophyta</taxon>
        <taxon>Raphidophyceae</taxon>
        <taxon>Chattonellales</taxon>
        <taxon>Chattonellaceae</taxon>
        <taxon>Heterosigma</taxon>
    </lineage>
</organism>
<dbReference type="PANTHER" id="PTHR33153:SF3">
    <property type="entry name" value="TRAFFICKING PROTEIN PARTICLE COMPLEX SUBUNIT 11 DOMAIN-CONTAINING PROTEIN"/>
    <property type="match status" value="1"/>
</dbReference>
<feature type="domain" description="DUF7869" evidence="1">
    <location>
        <begin position="229"/>
        <end position="407"/>
    </location>
</feature>
<dbReference type="EMBL" id="HBIU01032761">
    <property type="protein sequence ID" value="CAE0636350.1"/>
    <property type="molecule type" value="Transcribed_RNA"/>
</dbReference>
<accession>A0A7S3XZ56</accession>
<protein>
    <recommendedName>
        <fullName evidence="1">DUF7869 domain-containing protein</fullName>
    </recommendedName>
</protein>
<name>A0A7S3XZ56_HETAK</name>
<evidence type="ECO:0000259" key="1">
    <source>
        <dbReference type="Pfam" id="PF25273"/>
    </source>
</evidence>
<dbReference type="Pfam" id="PF25273">
    <property type="entry name" value="DUF7869"/>
    <property type="match status" value="1"/>
</dbReference>
<evidence type="ECO:0000313" key="2">
    <source>
        <dbReference type="EMBL" id="CAE0636350.1"/>
    </source>
</evidence>
<dbReference type="PANTHER" id="PTHR33153">
    <property type="entry name" value="MYND-TYPE DOMAIN-CONTAINING PROTEIN"/>
    <property type="match status" value="1"/>
</dbReference>
<sequence>MLNCNRVVHYVVLVPPILHKAPSLSFFLPGGPNEARKPKNKDPSEFMKWDYVSSWLNMKKKFYEVQPDFREVHAPWAHRREAYEEYLAETRPSFGLDRRNEETGEVQQATWPDCHETYFYRVWDADHPDLKLRAYNRFMHCDTCLDFNDNIQKHQFNPDKRMIYEEAKRKHYDDVMSERMAYEGRILEARNYPKHFLSMVIDGSDNGEYGLPHFARKGHEDEKGHKQLFSLYGAIVHGHFTKCYTFSKRLEGGSNVTVNILDDLLKTLRKRNIKLPPKLCLQLDNTSKDNKNVGLLTYCRMLVETGVFKEISVHFLPVGHTHCDVDQLFSNISDHLTGKDVLTLQQFREEVLRSSVAIEEVHHFESFVNWRDTIAPFVRPAEGITAWREWKISWKEGEVALQFRHSSVHREYDYCNLKGGEGLWDNALKTNTLGLTSLGVEFVELWPLVVKPYVYAPGLKVRQPKLDQNGEEVRLANGRPAYETVHSVNEKWQEKISKLEEGIKVGTGPSVLTSSSFHYTLALLL</sequence>
<gene>
    <name evidence="2" type="ORF">HAKA00212_LOCUS15111</name>
</gene>
<dbReference type="AlphaFoldDB" id="A0A7S3XZ56"/>
<reference evidence="2" key="1">
    <citation type="submission" date="2021-01" db="EMBL/GenBank/DDBJ databases">
        <authorList>
            <person name="Corre E."/>
            <person name="Pelletier E."/>
            <person name="Niang G."/>
            <person name="Scheremetjew M."/>
            <person name="Finn R."/>
            <person name="Kale V."/>
            <person name="Holt S."/>
            <person name="Cochrane G."/>
            <person name="Meng A."/>
            <person name="Brown T."/>
            <person name="Cohen L."/>
        </authorList>
    </citation>
    <scope>NUCLEOTIDE SEQUENCE</scope>
    <source>
        <strain evidence="2">CCMP3107</strain>
    </source>
</reference>
<proteinExistence type="predicted"/>